<feature type="binding site" evidence="6">
    <location>
        <position position="168"/>
    </location>
    <ligand>
        <name>a divalent metal cation</name>
        <dbReference type="ChEBI" id="CHEBI:60240"/>
        <label>2</label>
        <note>catalytic</note>
    </ligand>
</feature>
<dbReference type="GO" id="GO:0046872">
    <property type="term" value="F:metal ion binding"/>
    <property type="evidence" value="ECO:0007669"/>
    <property type="project" value="UniProtKB-UniRule"/>
</dbReference>
<dbReference type="InterPro" id="IPR036005">
    <property type="entry name" value="Creatinase/aminopeptidase-like"/>
</dbReference>
<sequence length="256" mass="28078">MIICKTPREIEIMREAGRIVALTHQELQKHVAPGITTGELDTIAEAFIRKHDAIPSFKGYNGFRGSICASVNNELVHGIPGDRVLNEGDIISIDIGAEYNGYHGDSAWTYPVGTVDRQVRHLLDVTEQSLYEGLKESKPDVRLSNISHAIQTYAEANGFSIVREYVGHGIGQDLHEEPQIPHYGPPNKGPVLKPGMVLCIEPMVNAGSRYVRTLADDWTVVTVDGSMCAHFEHTIAITETGYEILTKARCAGDCIG</sequence>
<dbReference type="PROSITE" id="PS00680">
    <property type="entry name" value="MAP_1"/>
    <property type="match status" value="1"/>
</dbReference>
<dbReference type="Pfam" id="PF00557">
    <property type="entry name" value="Peptidase_M24"/>
    <property type="match status" value="1"/>
</dbReference>
<comment type="caution">
    <text evidence="9">The sequence shown here is derived from an EMBL/GenBank/DDBJ whole genome shotgun (WGS) entry which is preliminary data.</text>
</comment>
<dbReference type="GO" id="GO:0006508">
    <property type="term" value="P:proteolysis"/>
    <property type="evidence" value="ECO:0007669"/>
    <property type="project" value="UniProtKB-KW"/>
</dbReference>
<comment type="cofactor">
    <cofactor evidence="6">
        <name>Co(2+)</name>
        <dbReference type="ChEBI" id="CHEBI:48828"/>
    </cofactor>
    <cofactor evidence="6">
        <name>Zn(2+)</name>
        <dbReference type="ChEBI" id="CHEBI:29105"/>
    </cofactor>
    <cofactor evidence="6">
        <name>Mn(2+)</name>
        <dbReference type="ChEBI" id="CHEBI:29035"/>
    </cofactor>
    <cofactor evidence="6">
        <name>Fe(2+)</name>
        <dbReference type="ChEBI" id="CHEBI:29033"/>
    </cofactor>
    <text evidence="6">Binds 2 divalent metal cations per subunit. Has a high-affinity and a low affinity metal-binding site. The true nature of the physiological cofactor is under debate. The enzyme is active with cobalt, zinc, manganese or divalent iron ions. Most likely, methionine aminopeptidases function as mononuclear Fe(2+)-metalloproteases under physiological conditions, and the catalytically relevant metal-binding site has been assigned to the histidine-containing high-affinity site.</text>
</comment>
<feature type="binding site" evidence="6">
    <location>
        <position position="232"/>
    </location>
    <ligand>
        <name>a divalent metal cation</name>
        <dbReference type="ChEBI" id="CHEBI:60240"/>
        <label>1</label>
    </ligand>
</feature>
<dbReference type="GO" id="GO:0070006">
    <property type="term" value="F:metalloaminopeptidase activity"/>
    <property type="evidence" value="ECO:0007669"/>
    <property type="project" value="UniProtKB-UniRule"/>
</dbReference>
<feature type="binding site" evidence="6">
    <location>
        <position position="201"/>
    </location>
    <ligand>
        <name>a divalent metal cation</name>
        <dbReference type="ChEBI" id="CHEBI:60240"/>
        <label>2</label>
        <note>catalytic</note>
    </ligand>
</feature>
<feature type="binding site" evidence="6">
    <location>
        <position position="175"/>
    </location>
    <ligand>
        <name>substrate</name>
    </ligand>
</feature>
<evidence type="ECO:0000256" key="5">
    <source>
        <dbReference type="ARBA" id="ARBA00022801"/>
    </source>
</evidence>
<dbReference type="AlphaFoldDB" id="A0A5D4QVU9"/>
<dbReference type="CDD" id="cd01086">
    <property type="entry name" value="MetAP1"/>
    <property type="match status" value="1"/>
</dbReference>
<dbReference type="HAMAP" id="MF_01974">
    <property type="entry name" value="MetAP_1"/>
    <property type="match status" value="1"/>
</dbReference>
<feature type="binding site" evidence="6">
    <location>
        <position position="105"/>
    </location>
    <ligand>
        <name>a divalent metal cation</name>
        <dbReference type="ChEBI" id="CHEBI:60240"/>
        <label>2</label>
        <note>catalytic</note>
    </ligand>
</feature>
<keyword evidence="3 6" id="KW-0645">Protease</keyword>
<keyword evidence="2 6" id="KW-0031">Aminopeptidase</keyword>
<dbReference type="PRINTS" id="PR00599">
    <property type="entry name" value="MAPEPTIDASE"/>
</dbReference>
<proteinExistence type="inferred from homology"/>
<dbReference type="InterPro" id="IPR002467">
    <property type="entry name" value="Pept_M24A_MAP1"/>
</dbReference>
<dbReference type="EC" id="3.4.11.18" evidence="6 7"/>
<accession>A0A5D4QVU9</accession>
<feature type="binding site" evidence="6">
    <location>
        <position position="105"/>
    </location>
    <ligand>
        <name>a divalent metal cation</name>
        <dbReference type="ChEBI" id="CHEBI:60240"/>
        <label>1</label>
    </ligand>
</feature>
<dbReference type="SUPFAM" id="SSF55920">
    <property type="entry name" value="Creatinase/aminopeptidase"/>
    <property type="match status" value="1"/>
</dbReference>
<dbReference type="Proteomes" id="UP000322139">
    <property type="component" value="Unassembled WGS sequence"/>
</dbReference>
<evidence type="ECO:0000256" key="7">
    <source>
        <dbReference type="RuleBase" id="RU003653"/>
    </source>
</evidence>
<comment type="catalytic activity">
    <reaction evidence="6 7">
        <text>Release of N-terminal amino acids, preferentially methionine, from peptides and arylamides.</text>
        <dbReference type="EC" id="3.4.11.18"/>
    </reaction>
</comment>
<dbReference type="InterPro" id="IPR000994">
    <property type="entry name" value="Pept_M24"/>
</dbReference>
<comment type="function">
    <text evidence="1 6">Removes the N-terminal methionine from nascent proteins. The N-terminal methionine is often cleaved when the second residue in the primary sequence is small and uncharged (Met-Ala-, Cys, Gly, Pro, Ser, Thr, or Val). Requires deformylation of the N(alpha)-formylated initiator methionine before it can be hydrolyzed.</text>
</comment>
<evidence type="ECO:0000256" key="1">
    <source>
        <dbReference type="ARBA" id="ARBA00002521"/>
    </source>
</evidence>
<reference evidence="9 10" key="1">
    <citation type="submission" date="2019-08" db="EMBL/GenBank/DDBJ databases">
        <title>Bacillus genomes from the desert of Cuatro Cienegas, Coahuila.</title>
        <authorList>
            <person name="Olmedo-Alvarez G."/>
        </authorList>
    </citation>
    <scope>NUCLEOTIDE SEQUENCE [LARGE SCALE GENOMIC DNA]</scope>
    <source>
        <strain evidence="9 10">CH446_14T</strain>
    </source>
</reference>
<evidence type="ECO:0000256" key="3">
    <source>
        <dbReference type="ARBA" id="ARBA00022670"/>
    </source>
</evidence>
<evidence type="ECO:0000313" key="9">
    <source>
        <dbReference type="EMBL" id="TYS41568.1"/>
    </source>
</evidence>
<protein>
    <recommendedName>
        <fullName evidence="6 7">Methionine aminopeptidase</fullName>
        <shortName evidence="6">MAP</shortName>
        <shortName evidence="6">MetAP</shortName>
        <ecNumber evidence="6 7">3.4.11.18</ecNumber>
    </recommendedName>
    <alternativeName>
        <fullName evidence="6">Peptidase M</fullName>
    </alternativeName>
</protein>
<feature type="binding site" evidence="6">
    <location>
        <position position="232"/>
    </location>
    <ligand>
        <name>a divalent metal cation</name>
        <dbReference type="ChEBI" id="CHEBI:60240"/>
        <label>2</label>
        <note>catalytic</note>
    </ligand>
</feature>
<name>A0A5D4QVU9_9BACI</name>
<dbReference type="RefSeq" id="WP_148977010.1">
    <property type="nucleotide sequence ID" value="NZ_VTER01000018.1"/>
</dbReference>
<dbReference type="GO" id="GO:0004239">
    <property type="term" value="F:initiator methionyl aminopeptidase activity"/>
    <property type="evidence" value="ECO:0007669"/>
    <property type="project" value="UniProtKB-UniRule"/>
</dbReference>
<feature type="domain" description="Peptidase M24" evidence="8">
    <location>
        <begin position="11"/>
        <end position="239"/>
    </location>
</feature>
<dbReference type="GO" id="GO:0005829">
    <property type="term" value="C:cytosol"/>
    <property type="evidence" value="ECO:0007669"/>
    <property type="project" value="TreeGrafter"/>
</dbReference>
<gene>
    <name evidence="6 9" type="primary">map</name>
    <name evidence="9" type="ORF">FZD51_24015</name>
</gene>
<evidence type="ECO:0000259" key="8">
    <source>
        <dbReference type="Pfam" id="PF00557"/>
    </source>
</evidence>
<dbReference type="PANTHER" id="PTHR43330:SF27">
    <property type="entry name" value="METHIONINE AMINOPEPTIDASE"/>
    <property type="match status" value="1"/>
</dbReference>
<dbReference type="Gene3D" id="3.90.230.10">
    <property type="entry name" value="Creatinase/methionine aminopeptidase superfamily"/>
    <property type="match status" value="1"/>
</dbReference>
<evidence type="ECO:0000256" key="2">
    <source>
        <dbReference type="ARBA" id="ARBA00022438"/>
    </source>
</evidence>
<dbReference type="NCBIfam" id="TIGR00500">
    <property type="entry name" value="met_pdase_I"/>
    <property type="match status" value="1"/>
</dbReference>
<dbReference type="EMBL" id="VTER01000018">
    <property type="protein sequence ID" value="TYS41568.1"/>
    <property type="molecule type" value="Genomic_DNA"/>
</dbReference>
<feature type="binding site" evidence="6">
    <location>
        <position position="94"/>
    </location>
    <ligand>
        <name>a divalent metal cation</name>
        <dbReference type="ChEBI" id="CHEBI:60240"/>
        <label>1</label>
    </ligand>
</feature>
<feature type="binding site" evidence="6">
    <location>
        <position position="77"/>
    </location>
    <ligand>
        <name>substrate</name>
    </ligand>
</feature>
<keyword evidence="5 6" id="KW-0378">Hydrolase</keyword>
<evidence type="ECO:0000313" key="10">
    <source>
        <dbReference type="Proteomes" id="UP000322139"/>
    </source>
</evidence>
<evidence type="ECO:0000256" key="4">
    <source>
        <dbReference type="ARBA" id="ARBA00022723"/>
    </source>
</evidence>
<organism evidence="9 10">
    <name type="scientific">Bacillus infantis</name>
    <dbReference type="NCBI Taxonomy" id="324767"/>
    <lineage>
        <taxon>Bacteria</taxon>
        <taxon>Bacillati</taxon>
        <taxon>Bacillota</taxon>
        <taxon>Bacilli</taxon>
        <taxon>Bacillales</taxon>
        <taxon>Bacillaceae</taxon>
        <taxon>Bacillus</taxon>
    </lineage>
</organism>
<evidence type="ECO:0000256" key="6">
    <source>
        <dbReference type="HAMAP-Rule" id="MF_01974"/>
    </source>
</evidence>
<dbReference type="PANTHER" id="PTHR43330">
    <property type="entry name" value="METHIONINE AMINOPEPTIDASE"/>
    <property type="match status" value="1"/>
</dbReference>
<dbReference type="InterPro" id="IPR001714">
    <property type="entry name" value="Pept_M24_MAP"/>
</dbReference>
<keyword evidence="4 6" id="KW-0479">Metal-binding</keyword>
<comment type="similarity">
    <text evidence="6">Belongs to the peptidase M24A family. Methionine aminopeptidase type 1 subfamily.</text>
</comment>
<comment type="subunit">
    <text evidence="6">Monomer.</text>
</comment>